<organism evidence="1">
    <name type="scientific">viral metagenome</name>
    <dbReference type="NCBI Taxonomy" id="1070528"/>
    <lineage>
        <taxon>unclassified sequences</taxon>
        <taxon>metagenomes</taxon>
        <taxon>organismal metagenomes</taxon>
    </lineage>
</organism>
<dbReference type="Gene3D" id="3.40.50.300">
    <property type="entry name" value="P-loop containing nucleotide triphosphate hydrolases"/>
    <property type="match status" value="1"/>
</dbReference>
<dbReference type="EMBL" id="MT141486">
    <property type="protein sequence ID" value="QJA62933.1"/>
    <property type="molecule type" value="Genomic_DNA"/>
</dbReference>
<evidence type="ECO:0000313" key="1">
    <source>
        <dbReference type="EMBL" id="QJA62933.1"/>
    </source>
</evidence>
<gene>
    <name evidence="1" type="ORF">MM415B00683_0003</name>
</gene>
<name>A0A6M3IZF7_9ZZZZ</name>
<dbReference type="AlphaFoldDB" id="A0A6M3IZF7"/>
<proteinExistence type="predicted"/>
<dbReference type="InterPro" id="IPR027417">
    <property type="entry name" value="P-loop_NTPase"/>
</dbReference>
<accession>A0A6M3IZF7</accession>
<sequence>MSTPKQIIQMLNVLIPLRHSVYMWGAPGVGKSEVLGQVGVMLNRKVYDLRANLLDPVDVRGVPYVQYWNNFIQNVLSDAVASKQVSKNPWMMIEIFLKHINILSKTNGTKSHWAIPGFLPKEEDGPSILGLDELNTAPPLTQNAFLQITIKPYRLGEYELPPFCSVVACGNRLADRVHAFRMSSALSDRFFHIDFDPDLDDWVEWAMSNGVVPELIGFLRARTNLLHNFDPSKNERSFPTPRGWVMVSDVCKTGAIRSLDGNIDKKNTEFDLISGKVGDGPAYEFITFLKTFRKLPDLKEVLRHPDKADVPEDPDMLYAICGALASKASKQTIDAIVTYAERLRKEFSVLLIMDSVRKDKGVTYTPAFTRWASNNAEVII</sequence>
<dbReference type="SUPFAM" id="SSF52540">
    <property type="entry name" value="P-loop containing nucleoside triphosphate hydrolases"/>
    <property type="match status" value="1"/>
</dbReference>
<protein>
    <submittedName>
        <fullName evidence="1">Uncharacterized protein</fullName>
    </submittedName>
</protein>
<reference evidence="1" key="1">
    <citation type="submission" date="2020-03" db="EMBL/GenBank/DDBJ databases">
        <title>The deep terrestrial virosphere.</title>
        <authorList>
            <person name="Holmfeldt K."/>
            <person name="Nilsson E."/>
            <person name="Simone D."/>
            <person name="Lopez-Fernandez M."/>
            <person name="Wu X."/>
            <person name="de Brujin I."/>
            <person name="Lundin D."/>
            <person name="Andersson A."/>
            <person name="Bertilsson S."/>
            <person name="Dopson M."/>
        </authorList>
    </citation>
    <scope>NUCLEOTIDE SEQUENCE</scope>
    <source>
        <strain evidence="1">MM415B00683</strain>
    </source>
</reference>